<dbReference type="InterPro" id="IPR052205">
    <property type="entry name" value="FliO/MopB"/>
</dbReference>
<evidence type="ECO:0000313" key="10">
    <source>
        <dbReference type="EMBL" id="GMA27830.1"/>
    </source>
</evidence>
<comment type="caution">
    <text evidence="10">The sequence shown here is derived from an EMBL/GenBank/DDBJ whole genome shotgun (WGS) entry which is preliminary data.</text>
</comment>
<proteinExistence type="inferred from homology"/>
<evidence type="ECO:0000256" key="3">
    <source>
        <dbReference type="ARBA" id="ARBA00022475"/>
    </source>
</evidence>
<dbReference type="Proteomes" id="UP001157160">
    <property type="component" value="Unassembled WGS sequence"/>
</dbReference>
<evidence type="ECO:0000256" key="2">
    <source>
        <dbReference type="ARBA" id="ARBA00004236"/>
    </source>
</evidence>
<dbReference type="PANTHER" id="PTHR38766">
    <property type="entry name" value="FLAGELLAR PROTEIN FLIO"/>
    <property type="match status" value="1"/>
</dbReference>
<evidence type="ECO:0008006" key="12">
    <source>
        <dbReference type="Google" id="ProtNLM"/>
    </source>
</evidence>
<dbReference type="EMBL" id="BSUL01000001">
    <property type="protein sequence ID" value="GMA27830.1"/>
    <property type="molecule type" value="Genomic_DNA"/>
</dbReference>
<evidence type="ECO:0000256" key="7">
    <source>
        <dbReference type="ARBA" id="ARBA00023143"/>
    </source>
</evidence>
<comment type="subcellular location">
    <subcellularLocation>
        <location evidence="1">Bacterial flagellum basal body</location>
    </subcellularLocation>
    <subcellularLocation>
        <location evidence="2">Cell membrane</location>
    </subcellularLocation>
</comment>
<evidence type="ECO:0000256" key="9">
    <source>
        <dbReference type="SAM" id="Phobius"/>
    </source>
</evidence>
<dbReference type="GO" id="GO:0009425">
    <property type="term" value="C:bacterial-type flagellum basal body"/>
    <property type="evidence" value="ECO:0007669"/>
    <property type="project" value="UniProtKB-SubCell"/>
</dbReference>
<evidence type="ECO:0000256" key="8">
    <source>
        <dbReference type="ARBA" id="ARBA00037937"/>
    </source>
</evidence>
<sequence length="134" mass="14405">MDTVLVVLRVALSLGVVVALLWYVQRRVLRGRAGRPANPLQVRGRQGVGAKAQVVVVDLDGQRFLLGVTEQSVNLLHTSEAPEEPAGNVADFSEKLERAKQEQAVLPAPGGALHGSILAASTWRQAARAIKQLR</sequence>
<evidence type="ECO:0000256" key="6">
    <source>
        <dbReference type="ARBA" id="ARBA00023136"/>
    </source>
</evidence>
<evidence type="ECO:0000256" key="4">
    <source>
        <dbReference type="ARBA" id="ARBA00022692"/>
    </source>
</evidence>
<organism evidence="10 11">
    <name type="scientific">Arenivirga flava</name>
    <dbReference type="NCBI Taxonomy" id="1930060"/>
    <lineage>
        <taxon>Bacteria</taxon>
        <taxon>Bacillati</taxon>
        <taxon>Actinomycetota</taxon>
        <taxon>Actinomycetes</taxon>
        <taxon>Micrococcales</taxon>
        <taxon>Microbacteriaceae</taxon>
        <taxon>Arenivirga</taxon>
    </lineage>
</organism>
<dbReference type="GO" id="GO:0044781">
    <property type="term" value="P:bacterial-type flagellum organization"/>
    <property type="evidence" value="ECO:0007669"/>
    <property type="project" value="InterPro"/>
</dbReference>
<dbReference type="InterPro" id="IPR022781">
    <property type="entry name" value="Flagellar_biosynth_FliO"/>
</dbReference>
<dbReference type="PANTHER" id="PTHR38766:SF1">
    <property type="entry name" value="FLAGELLAR PROTEIN FLIO"/>
    <property type="match status" value="1"/>
</dbReference>
<reference evidence="10 11" key="1">
    <citation type="journal article" date="2014" name="Int. J. Syst. Evol. Microbiol.">
        <title>Complete genome sequence of Corynebacterium casei LMG S-19264T (=DSM 44701T), isolated from a smear-ripened cheese.</title>
        <authorList>
            <consortium name="US DOE Joint Genome Institute (JGI-PGF)"/>
            <person name="Walter F."/>
            <person name="Albersmeier A."/>
            <person name="Kalinowski J."/>
            <person name="Ruckert C."/>
        </authorList>
    </citation>
    <scope>NUCLEOTIDE SEQUENCE [LARGE SCALE GENOMIC DNA]</scope>
    <source>
        <strain evidence="10 11">NBRC 112289</strain>
    </source>
</reference>
<gene>
    <name evidence="10" type="ORF">GCM10025874_10830</name>
</gene>
<protein>
    <recommendedName>
        <fullName evidence="12">Flagellar protein</fullName>
    </recommendedName>
</protein>
<keyword evidence="7" id="KW-0975">Bacterial flagellum</keyword>
<evidence type="ECO:0000256" key="5">
    <source>
        <dbReference type="ARBA" id="ARBA00022989"/>
    </source>
</evidence>
<comment type="similarity">
    <text evidence="8">Belongs to the FliO/MopB family.</text>
</comment>
<dbReference type="RefSeq" id="WP_284230750.1">
    <property type="nucleotide sequence ID" value="NZ_BSUL01000001.1"/>
</dbReference>
<accession>A0AA37UJ08</accession>
<dbReference type="AlphaFoldDB" id="A0AA37UJ08"/>
<evidence type="ECO:0000256" key="1">
    <source>
        <dbReference type="ARBA" id="ARBA00004117"/>
    </source>
</evidence>
<keyword evidence="5 9" id="KW-1133">Transmembrane helix</keyword>
<keyword evidence="11" id="KW-1185">Reference proteome</keyword>
<keyword evidence="4 9" id="KW-0812">Transmembrane</keyword>
<keyword evidence="3" id="KW-1003">Cell membrane</keyword>
<dbReference type="Pfam" id="PF04347">
    <property type="entry name" value="FliO"/>
    <property type="match status" value="1"/>
</dbReference>
<feature type="transmembrane region" description="Helical" evidence="9">
    <location>
        <begin position="6"/>
        <end position="24"/>
    </location>
</feature>
<dbReference type="GO" id="GO:0005886">
    <property type="term" value="C:plasma membrane"/>
    <property type="evidence" value="ECO:0007669"/>
    <property type="project" value="UniProtKB-SubCell"/>
</dbReference>
<name>A0AA37UJ08_9MICO</name>
<evidence type="ECO:0000313" key="11">
    <source>
        <dbReference type="Proteomes" id="UP001157160"/>
    </source>
</evidence>
<keyword evidence="6 9" id="KW-0472">Membrane</keyword>